<proteinExistence type="predicted"/>
<dbReference type="EMBL" id="AP011532">
    <property type="protein sequence ID" value="BAI61807.1"/>
    <property type="molecule type" value="Genomic_DNA"/>
</dbReference>
<organism evidence="1 2">
    <name type="scientific">Methanocella paludicola (strain DSM 17711 / JCM 13418 / NBRC 101707 / SANAE)</name>
    <dbReference type="NCBI Taxonomy" id="304371"/>
    <lineage>
        <taxon>Archaea</taxon>
        <taxon>Methanobacteriati</taxon>
        <taxon>Methanobacteriota</taxon>
        <taxon>Stenosarchaea group</taxon>
        <taxon>Methanomicrobia</taxon>
        <taxon>Methanocellales</taxon>
        <taxon>Methanocellaceae</taxon>
        <taxon>Methanocella</taxon>
    </lineage>
</organism>
<dbReference type="InParanoid" id="D1YZD5"/>
<gene>
    <name evidence="1" type="ordered locus">MCP_1735</name>
</gene>
<accession>D1YZD5</accession>
<sequence length="137" mass="15646">MATKYKLKTDPVGMVGRDCPRQSCKAYFKVREADVYGDVELTCPNCGSQANVKKYTTEEQIKYINSLIFHHNECPVDFNYSKTTPCYDYVERPAHCTFSCDSCKNKFGYDAKPNYCPYCGATHEHLHVDGTCELKEP</sequence>
<dbReference type="KEGG" id="mpd:MCP_1735"/>
<reference evidence="1 2" key="1">
    <citation type="journal article" date="2007" name="Appl. Environ. Microbiol.">
        <title>Isolation of key methanogens for global methane emission from rice paddy fields: a novel isolate affiliated with the clone cluster rice cluster I.</title>
        <authorList>
            <person name="Sakai S."/>
            <person name="Imachi H."/>
            <person name="Sekiguchi Y."/>
            <person name="Ohashi A."/>
            <person name="Harada H."/>
            <person name="Kamagata Y."/>
        </authorList>
    </citation>
    <scope>NUCLEOTIDE SEQUENCE [LARGE SCALE GENOMIC DNA]</scope>
    <source>
        <strain evidence="2">DSM 17711 / JCM 13418 / NBRC 101707 / SANAE</strain>
    </source>
</reference>
<reference evidence="1 2" key="2">
    <citation type="journal article" date="2008" name="Int. J. Syst. Evol. Microbiol.">
        <title>Methanocella paludicola gen. nov., sp. nov., a methane-producing archaeon, the first isolate of the lineage 'Rice Cluster I', and proposal of the new archaeal order Methanocellales ord. nov.</title>
        <authorList>
            <person name="Sakai S."/>
            <person name="Imachi H."/>
            <person name="Hanada S."/>
            <person name="Ohashi A."/>
            <person name="Harada H."/>
            <person name="Kamagata Y."/>
        </authorList>
    </citation>
    <scope>NUCLEOTIDE SEQUENCE [LARGE SCALE GENOMIC DNA]</scope>
    <source>
        <strain evidence="2">DSM 17711 / JCM 13418 / NBRC 101707 / SANAE</strain>
    </source>
</reference>
<keyword evidence="2" id="KW-1185">Reference proteome</keyword>
<reference evidence="2" key="3">
    <citation type="journal article" date="2011" name="PLoS ONE">
        <title>Genome sequence of a mesophilic hydrogenotrophic methanogen Methanocella paludicola, the first cultivated representative of the order Methanocellales.</title>
        <authorList>
            <person name="Sakai S."/>
            <person name="Takaki Y."/>
            <person name="Shimamura S."/>
            <person name="Sekine M."/>
            <person name="Tajima T."/>
            <person name="Kosugi H."/>
            <person name="Ichikawa N."/>
            <person name="Tasumi E."/>
            <person name="Hiraki A.T."/>
            <person name="Shimizu A."/>
            <person name="Kato Y."/>
            <person name="Nishiko R."/>
            <person name="Mori K."/>
            <person name="Fujita N."/>
            <person name="Imachi H."/>
            <person name="Takai K."/>
        </authorList>
    </citation>
    <scope>NUCLEOTIDE SEQUENCE [LARGE SCALE GENOMIC DNA]</scope>
    <source>
        <strain evidence="2">DSM 17711 / JCM 13418 / NBRC 101707 / SANAE</strain>
    </source>
</reference>
<dbReference type="OrthoDB" id="45654at2157"/>
<protein>
    <submittedName>
        <fullName evidence="1">Uncharacterized protein</fullName>
    </submittedName>
</protein>
<dbReference type="GeneID" id="8681637"/>
<dbReference type="eggNOG" id="arCOG11711">
    <property type="taxonomic scope" value="Archaea"/>
</dbReference>
<evidence type="ECO:0000313" key="1">
    <source>
        <dbReference type="EMBL" id="BAI61807.1"/>
    </source>
</evidence>
<name>D1YZD5_METPS</name>
<evidence type="ECO:0000313" key="2">
    <source>
        <dbReference type="Proteomes" id="UP000001882"/>
    </source>
</evidence>
<dbReference type="AlphaFoldDB" id="D1YZD5"/>
<dbReference type="STRING" id="304371.MCP_1735"/>
<dbReference type="Proteomes" id="UP000001882">
    <property type="component" value="Chromosome"/>
</dbReference>
<dbReference type="RefSeq" id="WP_012900485.1">
    <property type="nucleotide sequence ID" value="NC_013665.1"/>
</dbReference>